<dbReference type="EC" id="3.5.2.5" evidence="6"/>
<dbReference type="SUPFAM" id="SSF51338">
    <property type="entry name" value="Composite domain of metallo-dependent hydrolases"/>
    <property type="match status" value="1"/>
</dbReference>
<evidence type="ECO:0000256" key="3">
    <source>
        <dbReference type="ARBA" id="ARBA00004968"/>
    </source>
</evidence>
<dbReference type="OrthoDB" id="1924787at2759"/>
<evidence type="ECO:0000256" key="2">
    <source>
        <dbReference type="ARBA" id="ARBA00001947"/>
    </source>
</evidence>
<dbReference type="Gene3D" id="3.20.20.140">
    <property type="entry name" value="Metal-dependent hydrolases"/>
    <property type="match status" value="1"/>
</dbReference>
<dbReference type="GO" id="GO:0004038">
    <property type="term" value="F:allantoinase activity"/>
    <property type="evidence" value="ECO:0007669"/>
    <property type="project" value="UniProtKB-EC"/>
</dbReference>
<dbReference type="InterPro" id="IPR032466">
    <property type="entry name" value="Metal_Hydrolase"/>
</dbReference>
<dbReference type="FunFam" id="3.20.20.140:FF:000032">
    <property type="entry name" value="Allantoinase Dal1"/>
    <property type="match status" value="1"/>
</dbReference>
<dbReference type="InterPro" id="IPR002195">
    <property type="entry name" value="Dihydroorotase_CS"/>
</dbReference>
<dbReference type="AlphaFoldDB" id="A0A9P3PL33"/>
<evidence type="ECO:0000256" key="7">
    <source>
        <dbReference type="ARBA" id="ARBA00022723"/>
    </source>
</evidence>
<organism evidence="11 12">
    <name type="scientific">Lyophyllum shimeji</name>
    <name type="common">Hon-shimeji</name>
    <name type="synonym">Tricholoma shimeji</name>
    <dbReference type="NCBI Taxonomy" id="47721"/>
    <lineage>
        <taxon>Eukaryota</taxon>
        <taxon>Fungi</taxon>
        <taxon>Dikarya</taxon>
        <taxon>Basidiomycota</taxon>
        <taxon>Agaricomycotina</taxon>
        <taxon>Agaricomycetes</taxon>
        <taxon>Agaricomycetidae</taxon>
        <taxon>Agaricales</taxon>
        <taxon>Tricholomatineae</taxon>
        <taxon>Lyophyllaceae</taxon>
        <taxon>Lyophyllum</taxon>
    </lineage>
</organism>
<evidence type="ECO:0000313" key="11">
    <source>
        <dbReference type="EMBL" id="GLB37428.1"/>
    </source>
</evidence>
<evidence type="ECO:0000256" key="5">
    <source>
        <dbReference type="ARBA" id="ARBA00011881"/>
    </source>
</evidence>
<evidence type="ECO:0000256" key="1">
    <source>
        <dbReference type="ARBA" id="ARBA00001756"/>
    </source>
</evidence>
<comment type="caution">
    <text evidence="11">The sequence shown here is derived from an EMBL/GenBank/DDBJ whole genome shotgun (WGS) entry which is preliminary data.</text>
</comment>
<evidence type="ECO:0000256" key="9">
    <source>
        <dbReference type="ARBA" id="ARBA00022833"/>
    </source>
</evidence>
<dbReference type="Pfam" id="PF01979">
    <property type="entry name" value="Amidohydro_1"/>
    <property type="match status" value="1"/>
</dbReference>
<reference evidence="11" key="1">
    <citation type="submission" date="2022-07" db="EMBL/GenBank/DDBJ databases">
        <title>The genome of Lyophyllum shimeji provides insight into the initial evolution of ectomycorrhizal fungal genome.</title>
        <authorList>
            <person name="Kobayashi Y."/>
            <person name="Shibata T."/>
            <person name="Hirakawa H."/>
            <person name="Shigenobu S."/>
            <person name="Nishiyama T."/>
            <person name="Yamada A."/>
            <person name="Hasebe M."/>
            <person name="Kawaguchi M."/>
        </authorList>
    </citation>
    <scope>NUCLEOTIDE SEQUENCE</scope>
    <source>
        <strain evidence="11">AT787</strain>
    </source>
</reference>
<proteinExistence type="inferred from homology"/>
<dbReference type="GO" id="GO:0008270">
    <property type="term" value="F:zinc ion binding"/>
    <property type="evidence" value="ECO:0007669"/>
    <property type="project" value="InterPro"/>
</dbReference>
<dbReference type="GO" id="GO:0000256">
    <property type="term" value="P:allantoin catabolic process"/>
    <property type="evidence" value="ECO:0007669"/>
    <property type="project" value="InterPro"/>
</dbReference>
<evidence type="ECO:0000256" key="4">
    <source>
        <dbReference type="ARBA" id="ARBA00010368"/>
    </source>
</evidence>
<keyword evidence="7" id="KW-0479">Metal-binding</keyword>
<evidence type="ECO:0000256" key="8">
    <source>
        <dbReference type="ARBA" id="ARBA00022801"/>
    </source>
</evidence>
<accession>A0A9P3PL33</accession>
<dbReference type="InterPro" id="IPR050138">
    <property type="entry name" value="DHOase/Allantoinase_Hydrolase"/>
</dbReference>
<comment type="pathway">
    <text evidence="3">Nitrogen metabolism; (S)-allantoin degradation; allantoate from (S)-allantoin: step 1/1.</text>
</comment>
<dbReference type="InterPro" id="IPR017593">
    <property type="entry name" value="Allantoinase"/>
</dbReference>
<dbReference type="GO" id="GO:0005737">
    <property type="term" value="C:cytoplasm"/>
    <property type="evidence" value="ECO:0007669"/>
    <property type="project" value="TreeGrafter"/>
</dbReference>
<dbReference type="PROSITE" id="PS00482">
    <property type="entry name" value="DIHYDROOROTASE_1"/>
    <property type="match status" value="1"/>
</dbReference>
<protein>
    <recommendedName>
        <fullName evidence="6">allantoinase</fullName>
        <ecNumber evidence="6">3.5.2.5</ecNumber>
    </recommendedName>
</protein>
<comment type="subunit">
    <text evidence="5">Homotetramer.</text>
</comment>
<name>A0A9P3PL33_LYOSH</name>
<feature type="domain" description="Amidohydrolase-related" evidence="10">
    <location>
        <begin position="60"/>
        <end position="441"/>
    </location>
</feature>
<sequence>MSRLLVCAGRNVLLPGNTVPTPATITIDISTGKITDIVHEYQSRGAQADGIQWVDAGDKIVLPGLVDAHVHLNEPGRADWEGFWTGTHAAVSGGVTTVVDMPLNSIPPTTTVEHLELKWKAAQNQCHADVAFWGGVIPGNQGDLKPLLEAGVKGFKCFLIESGVDEFPCVSKDELEQSMIELQNTSAVLLFHAELESSESTKFAHGSSDPRLYSTFLQSRPEKLETDAIALITSLQKTYPALRCHIVHLSASSALPLIRAARSAGLNLTVETCFHYLCLSATEIPNGHPEFKCCPPVRESANRDLLWEGLKEGLIDCVVSDHSPCVAQLKKLDEGDIMGAWGGISTLGLGLSLLWTEGKKRGVTIAQIIEWTSSKTAEHAGLGRLKGRLQVGFDGDFIIWDPEARFTVTSDLLRFKNKVSPYVGMTLQGQVERTFLRGSLVYDISRHGCSDDLAPIGRLL</sequence>
<dbReference type="EMBL" id="BRPK01000004">
    <property type="protein sequence ID" value="GLB37428.1"/>
    <property type="molecule type" value="Genomic_DNA"/>
</dbReference>
<gene>
    <name evidence="11" type="primary">DAL1</name>
    <name evidence="11" type="ORF">LshimejAT787_0404790</name>
</gene>
<comment type="catalytic activity">
    <reaction evidence="1">
        <text>(S)-allantoin + H2O = allantoate + H(+)</text>
        <dbReference type="Rhea" id="RHEA:17029"/>
        <dbReference type="ChEBI" id="CHEBI:15377"/>
        <dbReference type="ChEBI" id="CHEBI:15378"/>
        <dbReference type="ChEBI" id="CHEBI:15678"/>
        <dbReference type="ChEBI" id="CHEBI:17536"/>
        <dbReference type="EC" id="3.5.2.5"/>
    </reaction>
</comment>
<dbReference type="InterPro" id="IPR006680">
    <property type="entry name" value="Amidohydro-rel"/>
</dbReference>
<dbReference type="InterPro" id="IPR011059">
    <property type="entry name" value="Metal-dep_hydrolase_composite"/>
</dbReference>
<evidence type="ECO:0000259" key="10">
    <source>
        <dbReference type="Pfam" id="PF01979"/>
    </source>
</evidence>
<evidence type="ECO:0000256" key="6">
    <source>
        <dbReference type="ARBA" id="ARBA00012863"/>
    </source>
</evidence>
<keyword evidence="12" id="KW-1185">Reference proteome</keyword>
<dbReference type="PANTHER" id="PTHR43668">
    <property type="entry name" value="ALLANTOINASE"/>
    <property type="match status" value="1"/>
</dbReference>
<evidence type="ECO:0000313" key="12">
    <source>
        <dbReference type="Proteomes" id="UP001063166"/>
    </source>
</evidence>
<keyword evidence="8" id="KW-0378">Hydrolase</keyword>
<dbReference type="SUPFAM" id="SSF51556">
    <property type="entry name" value="Metallo-dependent hydrolases"/>
    <property type="match status" value="1"/>
</dbReference>
<dbReference type="NCBIfam" id="TIGR03178">
    <property type="entry name" value="allantoinase"/>
    <property type="match status" value="1"/>
</dbReference>
<comment type="cofactor">
    <cofactor evidence="2">
        <name>Zn(2+)</name>
        <dbReference type="ChEBI" id="CHEBI:29105"/>
    </cofactor>
</comment>
<keyword evidence="9" id="KW-0862">Zinc</keyword>
<comment type="similarity">
    <text evidence="4">Belongs to the metallo-dependent hydrolases superfamily. Allantoinase family.</text>
</comment>
<dbReference type="PANTHER" id="PTHR43668:SF2">
    <property type="entry name" value="ALLANTOINASE"/>
    <property type="match status" value="1"/>
</dbReference>
<dbReference type="GO" id="GO:0050897">
    <property type="term" value="F:cobalt ion binding"/>
    <property type="evidence" value="ECO:0007669"/>
    <property type="project" value="InterPro"/>
</dbReference>
<dbReference type="Proteomes" id="UP001063166">
    <property type="component" value="Unassembled WGS sequence"/>
</dbReference>
<dbReference type="GO" id="GO:0006145">
    <property type="term" value="P:purine nucleobase catabolic process"/>
    <property type="evidence" value="ECO:0007669"/>
    <property type="project" value="TreeGrafter"/>
</dbReference>